<organism evidence="1">
    <name type="scientific">marine sediment metagenome</name>
    <dbReference type="NCBI Taxonomy" id="412755"/>
    <lineage>
        <taxon>unclassified sequences</taxon>
        <taxon>metagenomes</taxon>
        <taxon>ecological metagenomes</taxon>
    </lineage>
</organism>
<comment type="caution">
    <text evidence="1">The sequence shown here is derived from an EMBL/GenBank/DDBJ whole genome shotgun (WGS) entry which is preliminary data.</text>
</comment>
<evidence type="ECO:0000313" key="1">
    <source>
        <dbReference type="EMBL" id="GAG21741.1"/>
    </source>
</evidence>
<dbReference type="EMBL" id="BARS01037037">
    <property type="protein sequence ID" value="GAG21741.1"/>
    <property type="molecule type" value="Genomic_DNA"/>
</dbReference>
<sequence>MELHAFRNMRIDENYLQTMGIDILKGRNFDLGSS</sequence>
<accession>X0X9V8</accession>
<protein>
    <submittedName>
        <fullName evidence="1">Uncharacterized protein</fullName>
    </submittedName>
</protein>
<gene>
    <name evidence="1" type="ORF">S01H1_56839</name>
</gene>
<name>X0X9V8_9ZZZZ</name>
<proteinExistence type="predicted"/>
<dbReference type="AlphaFoldDB" id="X0X9V8"/>
<feature type="non-terminal residue" evidence="1">
    <location>
        <position position="34"/>
    </location>
</feature>
<reference evidence="1" key="1">
    <citation type="journal article" date="2014" name="Front. Microbiol.">
        <title>High frequency of phylogenetically diverse reductive dehalogenase-homologous genes in deep subseafloor sedimentary metagenomes.</title>
        <authorList>
            <person name="Kawai M."/>
            <person name="Futagami T."/>
            <person name="Toyoda A."/>
            <person name="Takaki Y."/>
            <person name="Nishi S."/>
            <person name="Hori S."/>
            <person name="Arai W."/>
            <person name="Tsubouchi T."/>
            <person name="Morono Y."/>
            <person name="Uchiyama I."/>
            <person name="Ito T."/>
            <person name="Fujiyama A."/>
            <person name="Inagaki F."/>
            <person name="Takami H."/>
        </authorList>
    </citation>
    <scope>NUCLEOTIDE SEQUENCE</scope>
    <source>
        <strain evidence="1">Expedition CK06-06</strain>
    </source>
</reference>